<feature type="domain" description="DUF6538" evidence="2">
    <location>
        <begin position="10"/>
        <end position="69"/>
    </location>
</feature>
<sequence length="601" mass="66581">MALMSYLIRDRNGTYYFRRIIPQALRPFMPGDWKGKGAWTKSLRTKDPAAAKKAAVRCLADCVEDFETAERAARGEPPPLRPPHRFAAAMPQPEEIEAEELARLLAEDEAERLDGDARRQLQTAEERAQWPDLLEVPAPDSGMADDHHHAYGLEAEELSLEFREAQSKGNIQIVDGAVRDYLRRKQAPIVPNSEDYRRAALAVLRAHVRAYDLILGRQRGDAVPTPPPPSANRGPKLSDAFEAWKAGSGARGSKKPAAKTLLEAGRAVRLLTEWHGDIRLGDLTREKGREFSLNLARLPTHLPDTLRRLPMRELLRRDLKAYPTVHASTVNKSLNILSAIVSHADATGKLDAVPNFRNPFGKGVKQVVDERAEESREPFTKADLTAIFSTGVFRAGARPLGGGGEAAFWLPLMALLSGGRQGELAQLRVADLAQDPESGVWFLDIGVTGGRRVKTASSLRRVPVHPELERIGLLRYRQALVDGGATPGDSLWPDLKLGRTAQPAGAWSKWFTRLLREGAGIEDRRKVFHSFRHTFKRLARDARISEEMHDALTGHTGGGVGREYGSGFGLKVLAQELARIEAPDAVRGLRWHVREISRHLP</sequence>
<organism evidence="3 4">
    <name type="scientific">Methylobacterium symbioticum</name>
    <dbReference type="NCBI Taxonomy" id="2584084"/>
    <lineage>
        <taxon>Bacteria</taxon>
        <taxon>Pseudomonadati</taxon>
        <taxon>Pseudomonadota</taxon>
        <taxon>Alphaproteobacteria</taxon>
        <taxon>Hyphomicrobiales</taxon>
        <taxon>Methylobacteriaceae</taxon>
        <taxon>Methylobacterium</taxon>
    </lineage>
</organism>
<evidence type="ECO:0000313" key="4">
    <source>
        <dbReference type="Proteomes" id="UP000410984"/>
    </source>
</evidence>
<dbReference type="Proteomes" id="UP000410984">
    <property type="component" value="Unassembled WGS sequence"/>
</dbReference>
<dbReference type="InterPro" id="IPR013762">
    <property type="entry name" value="Integrase-like_cat_sf"/>
</dbReference>
<evidence type="ECO:0000313" key="3">
    <source>
        <dbReference type="EMBL" id="VUD70663.1"/>
    </source>
</evidence>
<reference evidence="3 4" key="1">
    <citation type="submission" date="2019-06" db="EMBL/GenBank/DDBJ databases">
        <authorList>
            <person name="Rodrigo-Torres L."/>
            <person name="Arahal R. D."/>
            <person name="Lucena T."/>
        </authorList>
    </citation>
    <scope>NUCLEOTIDE SEQUENCE [LARGE SCALE GENOMIC DNA]</scope>
    <source>
        <strain evidence="3 4">SB0023/3</strain>
    </source>
</reference>
<dbReference type="GO" id="GO:0006310">
    <property type="term" value="P:DNA recombination"/>
    <property type="evidence" value="ECO:0007669"/>
    <property type="project" value="UniProtKB-KW"/>
</dbReference>
<dbReference type="CDD" id="cd01184">
    <property type="entry name" value="INT_C_like_1"/>
    <property type="match status" value="1"/>
</dbReference>
<dbReference type="OrthoDB" id="9784724at2"/>
<dbReference type="SUPFAM" id="SSF56349">
    <property type="entry name" value="DNA breaking-rejoining enzymes"/>
    <property type="match status" value="1"/>
</dbReference>
<proteinExistence type="predicted"/>
<dbReference type="InterPro" id="IPR046668">
    <property type="entry name" value="DUF6538"/>
</dbReference>
<dbReference type="Pfam" id="PF20172">
    <property type="entry name" value="DUF6538"/>
    <property type="match status" value="1"/>
</dbReference>
<dbReference type="Gene3D" id="1.10.443.10">
    <property type="entry name" value="Intergrase catalytic core"/>
    <property type="match status" value="1"/>
</dbReference>
<evidence type="ECO:0000256" key="1">
    <source>
        <dbReference type="ARBA" id="ARBA00023172"/>
    </source>
</evidence>
<name>A0A509EBX7_9HYPH</name>
<protein>
    <recommendedName>
        <fullName evidence="2">DUF6538 domain-containing protein</fullName>
    </recommendedName>
</protein>
<dbReference type="GO" id="GO:0015074">
    <property type="term" value="P:DNA integration"/>
    <property type="evidence" value="ECO:0007669"/>
    <property type="project" value="InterPro"/>
</dbReference>
<gene>
    <name evidence="3" type="ORF">MET9862_01235</name>
</gene>
<keyword evidence="1" id="KW-0233">DNA recombination</keyword>
<dbReference type="GO" id="GO:0003677">
    <property type="term" value="F:DNA binding"/>
    <property type="evidence" value="ECO:0007669"/>
    <property type="project" value="InterPro"/>
</dbReference>
<dbReference type="AlphaFoldDB" id="A0A509EBX7"/>
<dbReference type="InterPro" id="IPR011010">
    <property type="entry name" value="DNA_brk_join_enz"/>
</dbReference>
<keyword evidence="4" id="KW-1185">Reference proteome</keyword>
<dbReference type="RefSeq" id="WP_142582231.1">
    <property type="nucleotide sequence ID" value="NZ_CABFPH010000011.1"/>
</dbReference>
<evidence type="ECO:0000259" key="2">
    <source>
        <dbReference type="Pfam" id="PF20172"/>
    </source>
</evidence>
<accession>A0A509EBX7</accession>
<dbReference type="EMBL" id="CABFPH010000011">
    <property type="protein sequence ID" value="VUD70663.1"/>
    <property type="molecule type" value="Genomic_DNA"/>
</dbReference>